<keyword evidence="3" id="KW-1185">Reference proteome</keyword>
<dbReference type="Pfam" id="PF00248">
    <property type="entry name" value="Aldo_ket_red"/>
    <property type="match status" value="1"/>
</dbReference>
<dbReference type="Gene3D" id="3.20.20.100">
    <property type="entry name" value="NADP-dependent oxidoreductase domain"/>
    <property type="match status" value="1"/>
</dbReference>
<dbReference type="PATRIC" id="fig|1304275.5.peg.482"/>
<dbReference type="InterPro" id="IPR023210">
    <property type="entry name" value="NADP_OxRdtase_dom"/>
</dbReference>
<dbReference type="PANTHER" id="PTHR43638:SF3">
    <property type="entry name" value="ALDEHYDE REDUCTASE"/>
    <property type="match status" value="1"/>
</dbReference>
<dbReference type="EMBL" id="APNK01000002">
    <property type="protein sequence ID" value="KEZ78939.1"/>
    <property type="molecule type" value="Genomic_DNA"/>
</dbReference>
<dbReference type="SUPFAM" id="SSF51430">
    <property type="entry name" value="NAD(P)-linked oxidoreductase"/>
    <property type="match status" value="1"/>
</dbReference>
<gene>
    <name evidence="2" type="ORF">C41B8_02377</name>
</gene>
<dbReference type="GO" id="GO:0016491">
    <property type="term" value="F:oxidoreductase activity"/>
    <property type="evidence" value="ECO:0007669"/>
    <property type="project" value="InterPro"/>
</dbReference>
<dbReference type="InterPro" id="IPR036812">
    <property type="entry name" value="NAD(P)_OxRdtase_dom_sf"/>
</dbReference>
<dbReference type="STRING" id="1304275.C41B8_02377"/>
<name>A0A084IQF5_SALHC</name>
<feature type="domain" description="NADP-dependent oxidoreductase" evidence="1">
    <location>
        <begin position="19"/>
        <end position="267"/>
    </location>
</feature>
<dbReference type="PRINTS" id="PR00069">
    <property type="entry name" value="ALDKETRDTASE"/>
</dbReference>
<evidence type="ECO:0000313" key="3">
    <source>
        <dbReference type="Proteomes" id="UP000028302"/>
    </source>
</evidence>
<sequence length="280" mass="30504">MVHDMKYLTLSGGEAVPALGQGTWYMGDDPAARDAEIEALLTGIDHGLALIDTAEMYGQGRSERLVGEAIAGRREDVFLVSKVLPSNARFEATIAACEASLKRLGTDRLDLYLLHWQGSVPYEDTIRAFERLKADGKIRHYGVSNLDLVETQAFARAGGRGMQVNQLLYNLNQRGIEWDLLPWLQQAGIVTMAYSPFDGGALTANGALRRFAEARGMTSGQVALAWLLHRSLVLPIPKAAHAARVKENAAAMDIEFGPDDLAELDALFQPPSGPEPLAIY</sequence>
<dbReference type="AlphaFoldDB" id="A0A084IQF5"/>
<dbReference type="Proteomes" id="UP000028302">
    <property type="component" value="Unassembled WGS sequence"/>
</dbReference>
<dbReference type="InterPro" id="IPR020471">
    <property type="entry name" value="AKR"/>
</dbReference>
<protein>
    <submittedName>
        <fullName evidence="2">Oxidoreductase</fullName>
    </submittedName>
</protein>
<dbReference type="CDD" id="cd19138">
    <property type="entry name" value="AKR_YeaE"/>
    <property type="match status" value="1"/>
</dbReference>
<evidence type="ECO:0000259" key="1">
    <source>
        <dbReference type="Pfam" id="PF00248"/>
    </source>
</evidence>
<accession>A0A084IQF5</accession>
<dbReference type="PANTHER" id="PTHR43638">
    <property type="entry name" value="OXIDOREDUCTASE, ALDO/KETO REDUCTASE FAMILY PROTEIN"/>
    <property type="match status" value="1"/>
</dbReference>
<comment type="caution">
    <text evidence="2">The sequence shown here is derived from an EMBL/GenBank/DDBJ whole genome shotgun (WGS) entry which is preliminary data.</text>
</comment>
<organism evidence="2 3">
    <name type="scientific">Salinisphaera hydrothermalis (strain C41B8)</name>
    <dbReference type="NCBI Taxonomy" id="1304275"/>
    <lineage>
        <taxon>Bacteria</taxon>
        <taxon>Pseudomonadati</taxon>
        <taxon>Pseudomonadota</taxon>
        <taxon>Gammaproteobacteria</taxon>
        <taxon>Salinisphaerales</taxon>
        <taxon>Salinisphaeraceae</taxon>
        <taxon>Salinisphaera</taxon>
    </lineage>
</organism>
<reference evidence="2 3" key="1">
    <citation type="submission" date="2013-03" db="EMBL/GenBank/DDBJ databases">
        <title>Salinisphaera hydrothermalis C41B8 Genome Sequencing.</title>
        <authorList>
            <person name="Li C."/>
            <person name="Lai Q."/>
            <person name="Shao Z."/>
        </authorList>
    </citation>
    <scope>NUCLEOTIDE SEQUENCE [LARGE SCALE GENOMIC DNA]</scope>
    <source>
        <strain evidence="2 3">C41B8</strain>
    </source>
</reference>
<dbReference type="eggNOG" id="COG0656">
    <property type="taxonomic scope" value="Bacteria"/>
</dbReference>
<evidence type="ECO:0000313" key="2">
    <source>
        <dbReference type="EMBL" id="KEZ78939.1"/>
    </source>
</evidence>
<proteinExistence type="predicted"/>